<dbReference type="Gene3D" id="2.60.120.10">
    <property type="entry name" value="Jelly Rolls"/>
    <property type="match status" value="1"/>
</dbReference>
<dbReference type="SMART" id="SM00342">
    <property type="entry name" value="HTH_ARAC"/>
    <property type="match status" value="1"/>
</dbReference>
<feature type="domain" description="HTH araC/xylS-type" evidence="9">
    <location>
        <begin position="174"/>
        <end position="272"/>
    </location>
</feature>
<keyword evidence="4" id="KW-0732">Signal</keyword>
<keyword evidence="7" id="KW-0804">Transcription</keyword>
<evidence type="ECO:0000256" key="5">
    <source>
        <dbReference type="ARBA" id="ARBA00023015"/>
    </source>
</evidence>
<evidence type="ECO:0000256" key="4">
    <source>
        <dbReference type="ARBA" id="ARBA00022729"/>
    </source>
</evidence>
<dbReference type="PANTHER" id="PTHR30532:SF26">
    <property type="entry name" value="IRON(3+)-HYDROXAMATE-BINDING PROTEIN FHUD"/>
    <property type="match status" value="1"/>
</dbReference>
<accession>A0A934J6K4</accession>
<dbReference type="InterPro" id="IPR037923">
    <property type="entry name" value="HTH-like"/>
</dbReference>
<dbReference type="Proteomes" id="UP000640274">
    <property type="component" value="Unassembled WGS sequence"/>
</dbReference>
<dbReference type="Gene3D" id="1.10.10.60">
    <property type="entry name" value="Homeodomain-like"/>
    <property type="match status" value="2"/>
</dbReference>
<evidence type="ECO:0000256" key="3">
    <source>
        <dbReference type="ARBA" id="ARBA00022448"/>
    </source>
</evidence>
<dbReference type="InterPro" id="IPR018060">
    <property type="entry name" value="HTH_AraC"/>
</dbReference>
<gene>
    <name evidence="11" type="ORF">JFN88_15065</name>
</gene>
<dbReference type="EMBL" id="JAELUP010000077">
    <property type="protein sequence ID" value="MBJ6362553.1"/>
    <property type="molecule type" value="Genomic_DNA"/>
</dbReference>
<dbReference type="RefSeq" id="WP_199020095.1">
    <property type="nucleotide sequence ID" value="NZ_JAELUP010000077.1"/>
</dbReference>
<evidence type="ECO:0000259" key="10">
    <source>
        <dbReference type="PROSITE" id="PS50983"/>
    </source>
</evidence>
<sequence>MIRTGLPFQTHLFTLLRIEVERYPAAPKPKKMYLTDYMLLSILQGNGIVYIDGKRFRLSKGCCFLIHPGSMVEVANTVLQELELYKLIFRAEQTEAAANASRDSQGTEGFLLSGKLNVQPLPEWSALLKDMYTHRENTDNLAAFKQHIRLQELLHYLCARNLHVSGRDPRRAVIRTIDELHGDITRNMSIKLLAEQANMGSRQYTYLFKELTGVTPSDYVTELRINQAKTQLLSSNDQVSTIARNAGFQDVYYFSRRFKQMVGLSPKHFISERRRELRVVALYYGGILTAMGVKPVGANLTWWGGSEFLKDMETEIVNVGEDPSMELLASLEPDLILMNTYNARGYEQYAKIAPSVLIPYDGRRGIYEETRLVGGLINHSKDAEDFIQRYEKKAAAARARIQAAGINVETKTASILRIEAGGSQFSIFGENYGRCGWPIYRGLRFKPSPSVQHMMASGIQIEQRIPTPLLPDYVSDSDYLFVINEGEGVEQFAGVDLWELLSPVQHNRMFELPMNKFLYFDPISLEAQLELLTEMVLERGL</sequence>
<dbReference type="GO" id="GO:0003700">
    <property type="term" value="F:DNA-binding transcription factor activity"/>
    <property type="evidence" value="ECO:0007669"/>
    <property type="project" value="InterPro"/>
</dbReference>
<comment type="subcellular location">
    <subcellularLocation>
        <location evidence="1">Cell envelope</location>
    </subcellularLocation>
</comment>
<evidence type="ECO:0000313" key="12">
    <source>
        <dbReference type="Proteomes" id="UP000640274"/>
    </source>
</evidence>
<dbReference type="Pfam" id="PF12833">
    <property type="entry name" value="HTH_18"/>
    <property type="match status" value="1"/>
</dbReference>
<dbReference type="AlphaFoldDB" id="A0A934J6K4"/>
<dbReference type="SUPFAM" id="SSF53807">
    <property type="entry name" value="Helical backbone' metal receptor"/>
    <property type="match status" value="1"/>
</dbReference>
<dbReference type="InterPro" id="IPR009057">
    <property type="entry name" value="Homeodomain-like_sf"/>
</dbReference>
<dbReference type="InterPro" id="IPR014710">
    <property type="entry name" value="RmlC-like_jellyroll"/>
</dbReference>
<evidence type="ECO:0000256" key="1">
    <source>
        <dbReference type="ARBA" id="ARBA00004196"/>
    </source>
</evidence>
<dbReference type="Gene3D" id="3.40.50.1980">
    <property type="entry name" value="Nitrogenase molybdenum iron protein domain"/>
    <property type="match status" value="2"/>
</dbReference>
<dbReference type="GO" id="GO:0043565">
    <property type="term" value="F:sequence-specific DNA binding"/>
    <property type="evidence" value="ECO:0007669"/>
    <property type="project" value="InterPro"/>
</dbReference>
<evidence type="ECO:0000259" key="9">
    <source>
        <dbReference type="PROSITE" id="PS01124"/>
    </source>
</evidence>
<keyword evidence="12" id="KW-1185">Reference proteome</keyword>
<dbReference type="Pfam" id="PF01497">
    <property type="entry name" value="Peripla_BP_2"/>
    <property type="match status" value="1"/>
</dbReference>
<proteinExistence type="inferred from homology"/>
<keyword evidence="3" id="KW-0813">Transport</keyword>
<dbReference type="PROSITE" id="PS01124">
    <property type="entry name" value="HTH_ARAC_FAMILY_2"/>
    <property type="match status" value="1"/>
</dbReference>
<keyword evidence="5" id="KW-0805">Transcription regulation</keyword>
<evidence type="ECO:0000313" key="11">
    <source>
        <dbReference type="EMBL" id="MBJ6362553.1"/>
    </source>
</evidence>
<reference evidence="11" key="1">
    <citation type="submission" date="2020-12" db="EMBL/GenBank/DDBJ databases">
        <authorList>
            <person name="Huq M.A."/>
        </authorList>
    </citation>
    <scope>NUCLEOTIDE SEQUENCE</scope>
    <source>
        <strain evidence="11">MAHUQ-46</strain>
    </source>
</reference>
<dbReference type="InterPro" id="IPR018062">
    <property type="entry name" value="HTH_AraC-typ_CS"/>
</dbReference>
<dbReference type="GO" id="GO:1901678">
    <property type="term" value="P:iron coordination entity transport"/>
    <property type="evidence" value="ECO:0007669"/>
    <property type="project" value="UniProtKB-ARBA"/>
</dbReference>
<protein>
    <submittedName>
        <fullName evidence="11">Helix-turn-helix domain-containing protein</fullName>
    </submittedName>
</protein>
<keyword evidence="8" id="KW-0175">Coiled coil</keyword>
<dbReference type="PROSITE" id="PS00041">
    <property type="entry name" value="HTH_ARAC_FAMILY_1"/>
    <property type="match status" value="1"/>
</dbReference>
<dbReference type="SUPFAM" id="SSF51215">
    <property type="entry name" value="Regulatory protein AraC"/>
    <property type="match status" value="1"/>
</dbReference>
<evidence type="ECO:0000256" key="2">
    <source>
        <dbReference type="ARBA" id="ARBA00008814"/>
    </source>
</evidence>
<feature type="coiled-coil region" evidence="8">
    <location>
        <begin position="380"/>
        <end position="407"/>
    </location>
</feature>
<dbReference type="SUPFAM" id="SSF46689">
    <property type="entry name" value="Homeodomain-like"/>
    <property type="match status" value="2"/>
</dbReference>
<name>A0A934J6K4_9BACL</name>
<dbReference type="PROSITE" id="PS50983">
    <property type="entry name" value="FE_B12_PBP"/>
    <property type="match status" value="1"/>
</dbReference>
<dbReference type="InterPro" id="IPR051313">
    <property type="entry name" value="Bact_iron-sidero_bind"/>
</dbReference>
<evidence type="ECO:0000256" key="6">
    <source>
        <dbReference type="ARBA" id="ARBA00023125"/>
    </source>
</evidence>
<dbReference type="InterPro" id="IPR002491">
    <property type="entry name" value="ABC_transptr_periplasmic_BD"/>
</dbReference>
<organism evidence="11 12">
    <name type="scientific">Paenibacillus roseus</name>
    <dbReference type="NCBI Taxonomy" id="2798579"/>
    <lineage>
        <taxon>Bacteria</taxon>
        <taxon>Bacillati</taxon>
        <taxon>Bacillota</taxon>
        <taxon>Bacilli</taxon>
        <taxon>Bacillales</taxon>
        <taxon>Paenibacillaceae</taxon>
        <taxon>Paenibacillus</taxon>
    </lineage>
</organism>
<dbReference type="GO" id="GO:0030288">
    <property type="term" value="C:outer membrane-bounded periplasmic space"/>
    <property type="evidence" value="ECO:0007669"/>
    <property type="project" value="TreeGrafter"/>
</dbReference>
<dbReference type="InterPro" id="IPR003313">
    <property type="entry name" value="AraC-bd"/>
</dbReference>
<evidence type="ECO:0000256" key="8">
    <source>
        <dbReference type="SAM" id="Coils"/>
    </source>
</evidence>
<comment type="caution">
    <text evidence="11">The sequence shown here is derived from an EMBL/GenBank/DDBJ whole genome shotgun (WGS) entry which is preliminary data.</text>
</comment>
<dbReference type="Pfam" id="PF02311">
    <property type="entry name" value="AraC_binding"/>
    <property type="match status" value="1"/>
</dbReference>
<evidence type="ECO:0000256" key="7">
    <source>
        <dbReference type="ARBA" id="ARBA00023163"/>
    </source>
</evidence>
<keyword evidence="6" id="KW-0238">DNA-binding</keyword>
<feature type="domain" description="Fe/B12 periplasmic-binding" evidence="10">
    <location>
        <begin position="276"/>
        <end position="540"/>
    </location>
</feature>
<comment type="similarity">
    <text evidence="2">Belongs to the bacterial solute-binding protein 8 family.</text>
</comment>
<dbReference type="PANTHER" id="PTHR30532">
    <property type="entry name" value="IRON III DICITRATE-BINDING PERIPLASMIC PROTEIN"/>
    <property type="match status" value="1"/>
</dbReference>